<evidence type="ECO:0008006" key="4">
    <source>
        <dbReference type="Google" id="ProtNLM"/>
    </source>
</evidence>
<evidence type="ECO:0000313" key="3">
    <source>
        <dbReference type="Proteomes" id="UP000502706"/>
    </source>
</evidence>
<keyword evidence="1" id="KW-0732">Signal</keyword>
<gene>
    <name evidence="2" type="ORF">GBA65_06500</name>
</gene>
<dbReference type="KEGG" id="rmar:GBA65_06500"/>
<keyword evidence="3" id="KW-1185">Reference proteome</keyword>
<name>A0A6G8PVM4_9ACTN</name>
<dbReference type="AlphaFoldDB" id="A0A6G8PVM4"/>
<sequence>MRKLMMLAAVLAMMLATAVPAFAQDATIEGDDESVTEEIFLFAGDNSQVALNDSSQSLDQTVFQYNNPVVNIDGDDNEVAQGGNGVSAEQEQFNANVLFGGFNLLFW</sequence>
<dbReference type="RefSeq" id="WP_166395894.1">
    <property type="nucleotide sequence ID" value="NZ_CP045121.1"/>
</dbReference>
<protein>
    <recommendedName>
        <fullName evidence="4">Secreted protein</fullName>
    </recommendedName>
</protein>
<proteinExistence type="predicted"/>
<feature type="signal peptide" evidence="1">
    <location>
        <begin position="1"/>
        <end position="23"/>
    </location>
</feature>
<accession>A0A6G8PVM4</accession>
<organism evidence="2 3">
    <name type="scientific">Rubrobacter marinus</name>
    <dbReference type="NCBI Taxonomy" id="2653852"/>
    <lineage>
        <taxon>Bacteria</taxon>
        <taxon>Bacillati</taxon>
        <taxon>Actinomycetota</taxon>
        <taxon>Rubrobacteria</taxon>
        <taxon>Rubrobacterales</taxon>
        <taxon>Rubrobacteraceae</taxon>
        <taxon>Rubrobacter</taxon>
    </lineage>
</organism>
<evidence type="ECO:0000313" key="2">
    <source>
        <dbReference type="EMBL" id="QIN78217.1"/>
    </source>
</evidence>
<feature type="chain" id="PRO_5026222547" description="Secreted protein" evidence="1">
    <location>
        <begin position="24"/>
        <end position="107"/>
    </location>
</feature>
<evidence type="ECO:0000256" key="1">
    <source>
        <dbReference type="SAM" id="SignalP"/>
    </source>
</evidence>
<dbReference type="EMBL" id="CP045121">
    <property type="protein sequence ID" value="QIN78217.1"/>
    <property type="molecule type" value="Genomic_DNA"/>
</dbReference>
<dbReference type="Proteomes" id="UP000502706">
    <property type="component" value="Chromosome"/>
</dbReference>
<reference evidence="2 3" key="1">
    <citation type="submission" date="2019-10" db="EMBL/GenBank/DDBJ databases">
        <title>Rubrobacter sp nov SCSIO 52915 isolated from a deep-sea sediment in the South China Sea.</title>
        <authorList>
            <person name="Chen R.W."/>
        </authorList>
    </citation>
    <scope>NUCLEOTIDE SEQUENCE [LARGE SCALE GENOMIC DNA]</scope>
    <source>
        <strain evidence="2 3">SCSIO 52915</strain>
    </source>
</reference>